<keyword evidence="6" id="KW-0808">Transferase</keyword>
<evidence type="ECO:0000256" key="11">
    <source>
        <dbReference type="SAM" id="Coils"/>
    </source>
</evidence>
<dbReference type="RefSeq" id="WP_238199246.1">
    <property type="nucleotide sequence ID" value="NZ_BPQZ01000033.1"/>
</dbReference>
<proteinExistence type="predicted"/>
<dbReference type="SUPFAM" id="SSF158472">
    <property type="entry name" value="HAMP domain-like"/>
    <property type="match status" value="1"/>
</dbReference>
<dbReference type="SUPFAM" id="SSF55874">
    <property type="entry name" value="ATPase domain of HSP90 chaperone/DNA topoisomerase II/histidine kinase"/>
    <property type="match status" value="1"/>
</dbReference>
<dbReference type="PRINTS" id="PR00344">
    <property type="entry name" value="BCTRLSENSOR"/>
</dbReference>
<dbReference type="Pfam" id="PF02743">
    <property type="entry name" value="dCache_1"/>
    <property type="match status" value="1"/>
</dbReference>
<dbReference type="InterPro" id="IPR003661">
    <property type="entry name" value="HisK_dim/P_dom"/>
</dbReference>
<gene>
    <name evidence="16" type="ORF">GCM10007890_00670</name>
</gene>
<dbReference type="SMART" id="SM00387">
    <property type="entry name" value="HATPase_c"/>
    <property type="match status" value="1"/>
</dbReference>
<evidence type="ECO:0000313" key="17">
    <source>
        <dbReference type="Proteomes" id="UP001157440"/>
    </source>
</evidence>
<dbReference type="GO" id="GO:0000155">
    <property type="term" value="F:phosphorelay sensor kinase activity"/>
    <property type="evidence" value="ECO:0007669"/>
    <property type="project" value="InterPro"/>
</dbReference>
<dbReference type="Pfam" id="PF02518">
    <property type="entry name" value="HATPase_c"/>
    <property type="match status" value="1"/>
</dbReference>
<keyword evidence="9 13" id="KW-1133">Transmembrane helix</keyword>
<feature type="transmembrane region" description="Helical" evidence="13">
    <location>
        <begin position="297"/>
        <end position="319"/>
    </location>
</feature>
<keyword evidence="4" id="KW-1003">Cell membrane</keyword>
<feature type="domain" description="Histidine kinase" evidence="14">
    <location>
        <begin position="414"/>
        <end position="658"/>
    </location>
</feature>
<evidence type="ECO:0000313" key="16">
    <source>
        <dbReference type="EMBL" id="GLS68056.1"/>
    </source>
</evidence>
<dbReference type="GO" id="GO:0005886">
    <property type="term" value="C:plasma membrane"/>
    <property type="evidence" value="ECO:0007669"/>
    <property type="project" value="UniProtKB-SubCell"/>
</dbReference>
<evidence type="ECO:0000256" key="12">
    <source>
        <dbReference type="SAM" id="MobiDB-lite"/>
    </source>
</evidence>
<dbReference type="CDD" id="cd00082">
    <property type="entry name" value="HisKA"/>
    <property type="match status" value="1"/>
</dbReference>
<evidence type="ECO:0000256" key="1">
    <source>
        <dbReference type="ARBA" id="ARBA00000085"/>
    </source>
</evidence>
<dbReference type="PROSITE" id="PS50109">
    <property type="entry name" value="HIS_KIN"/>
    <property type="match status" value="1"/>
</dbReference>
<dbReference type="SMART" id="SM00388">
    <property type="entry name" value="HisKA"/>
    <property type="match status" value="1"/>
</dbReference>
<dbReference type="InterPro" id="IPR033479">
    <property type="entry name" value="dCache_1"/>
</dbReference>
<keyword evidence="8" id="KW-0418">Kinase</keyword>
<dbReference type="PANTHER" id="PTHR43065:SF42">
    <property type="entry name" value="TWO-COMPONENT SENSOR PPRA"/>
    <property type="match status" value="1"/>
</dbReference>
<protein>
    <recommendedName>
        <fullName evidence="3">histidine kinase</fullName>
        <ecNumber evidence="3">2.7.13.3</ecNumber>
    </recommendedName>
</protein>
<keyword evidence="17" id="KW-1185">Reference proteome</keyword>
<reference evidence="17" key="1">
    <citation type="journal article" date="2019" name="Int. J. Syst. Evol. Microbiol.">
        <title>The Global Catalogue of Microorganisms (GCM) 10K type strain sequencing project: providing services to taxonomists for standard genome sequencing and annotation.</title>
        <authorList>
            <consortium name="The Broad Institute Genomics Platform"/>
            <consortium name="The Broad Institute Genome Sequencing Center for Infectious Disease"/>
            <person name="Wu L."/>
            <person name="Ma J."/>
        </authorList>
    </citation>
    <scope>NUCLEOTIDE SEQUENCE [LARGE SCALE GENOMIC DNA]</scope>
    <source>
        <strain evidence="17">NBRC 103632</strain>
    </source>
</reference>
<comment type="catalytic activity">
    <reaction evidence="1">
        <text>ATP + protein L-histidine = ADP + protein N-phospho-L-histidine.</text>
        <dbReference type="EC" id="2.7.13.3"/>
    </reaction>
</comment>
<dbReference type="AlphaFoldDB" id="A0AA37TE40"/>
<evidence type="ECO:0000259" key="14">
    <source>
        <dbReference type="PROSITE" id="PS50109"/>
    </source>
</evidence>
<dbReference type="Proteomes" id="UP001157440">
    <property type="component" value="Unassembled WGS sequence"/>
</dbReference>
<name>A0AA37TE40_9HYPH</name>
<dbReference type="SMART" id="SM00304">
    <property type="entry name" value="HAMP"/>
    <property type="match status" value="1"/>
</dbReference>
<dbReference type="EC" id="2.7.13.3" evidence="3"/>
<feature type="transmembrane region" description="Helical" evidence="13">
    <location>
        <begin position="28"/>
        <end position="46"/>
    </location>
</feature>
<dbReference type="InterPro" id="IPR004358">
    <property type="entry name" value="Sig_transdc_His_kin-like_C"/>
</dbReference>
<evidence type="ECO:0000256" key="3">
    <source>
        <dbReference type="ARBA" id="ARBA00012438"/>
    </source>
</evidence>
<dbReference type="PANTHER" id="PTHR43065">
    <property type="entry name" value="SENSOR HISTIDINE KINASE"/>
    <property type="match status" value="1"/>
</dbReference>
<dbReference type="CDD" id="cd12912">
    <property type="entry name" value="PDC2_MCP_like"/>
    <property type="match status" value="1"/>
</dbReference>
<dbReference type="SUPFAM" id="SSF47384">
    <property type="entry name" value="Homodimeric domain of signal transducing histidine kinase"/>
    <property type="match status" value="1"/>
</dbReference>
<dbReference type="Pfam" id="PF00672">
    <property type="entry name" value="HAMP"/>
    <property type="match status" value="1"/>
</dbReference>
<keyword evidence="10 13" id="KW-0472">Membrane</keyword>
<organism evidence="16 17">
    <name type="scientific">Methylobacterium tardum</name>
    <dbReference type="NCBI Taxonomy" id="374432"/>
    <lineage>
        <taxon>Bacteria</taxon>
        <taxon>Pseudomonadati</taxon>
        <taxon>Pseudomonadota</taxon>
        <taxon>Alphaproteobacteria</taxon>
        <taxon>Hyphomicrobiales</taxon>
        <taxon>Methylobacteriaceae</taxon>
        <taxon>Methylobacterium</taxon>
    </lineage>
</organism>
<dbReference type="EMBL" id="BSPL01000002">
    <property type="protein sequence ID" value="GLS68056.1"/>
    <property type="molecule type" value="Genomic_DNA"/>
</dbReference>
<accession>A0AA37TE40</accession>
<evidence type="ECO:0000256" key="2">
    <source>
        <dbReference type="ARBA" id="ARBA00004651"/>
    </source>
</evidence>
<evidence type="ECO:0000256" key="7">
    <source>
        <dbReference type="ARBA" id="ARBA00022692"/>
    </source>
</evidence>
<keyword evidence="5" id="KW-0597">Phosphoprotein</keyword>
<dbReference type="InterPro" id="IPR036890">
    <property type="entry name" value="HATPase_C_sf"/>
</dbReference>
<comment type="caution">
    <text evidence="16">The sequence shown here is derived from an EMBL/GenBank/DDBJ whole genome shotgun (WGS) entry which is preliminary data.</text>
</comment>
<dbReference type="InterPro" id="IPR003594">
    <property type="entry name" value="HATPase_dom"/>
</dbReference>
<dbReference type="InterPro" id="IPR003660">
    <property type="entry name" value="HAMP_dom"/>
</dbReference>
<evidence type="ECO:0000256" key="10">
    <source>
        <dbReference type="ARBA" id="ARBA00023136"/>
    </source>
</evidence>
<dbReference type="Gene3D" id="3.30.565.10">
    <property type="entry name" value="Histidine kinase-like ATPase, C-terminal domain"/>
    <property type="match status" value="1"/>
</dbReference>
<keyword evidence="11" id="KW-0175">Coiled coil</keyword>
<evidence type="ECO:0000256" key="5">
    <source>
        <dbReference type="ARBA" id="ARBA00022553"/>
    </source>
</evidence>
<feature type="region of interest" description="Disordered" evidence="12">
    <location>
        <begin position="661"/>
        <end position="680"/>
    </location>
</feature>
<dbReference type="Pfam" id="PF00512">
    <property type="entry name" value="HisKA"/>
    <property type="match status" value="1"/>
</dbReference>
<dbReference type="PROSITE" id="PS50885">
    <property type="entry name" value="HAMP"/>
    <property type="match status" value="1"/>
</dbReference>
<feature type="coiled-coil region" evidence="11">
    <location>
        <begin position="364"/>
        <end position="405"/>
    </location>
</feature>
<dbReference type="Gene3D" id="1.10.287.130">
    <property type="match status" value="1"/>
</dbReference>
<evidence type="ECO:0000256" key="13">
    <source>
        <dbReference type="SAM" id="Phobius"/>
    </source>
</evidence>
<sequence length="680" mass="73898">MTSLRALDAAPDVDGSPKRFRLPLSGKFAVAFVGLVTLVLLINGVVDLSLNFEDAKRTAIEVQREKARGAAERVEAFLSEIESQIGWTTRAEWRRVPLEQQRYDFIRLLRQAPAITEVAYLDPSGKEQLRVSRLEPDVVASGKDFSTAPRFTQALKDKTWFGPVYFRRGSEPYMTVSVAHAGRDPGVTVAEVNLKLIWDVVSAIRNGTSGYAFVTTATGRLIAHPDLSLVLRDTDLSGLPEVAGALSGKAGAKDYEITSGLGGGLVLAAHAVVPRVDWIVFVQLSLREAMEPLTESIIQTVSLMGLGVLMAGVAGTFLARRMVIPIRQLEDGAERFGAGDLSERIVIRTGDEIETLAHRFNSMARRVQESYETLEAKVEERTRDLNQSLDDLQRAQSRLVQSEKLASLGQLTAGIAHEIKNPLNFVNNFASLSKELVDELRDALKPAALDPDIRDEVDEIAGLLKGNLDKVVQHGRRADSIVKNMLLHSRTGSGEHRPVEINALVEESLNLAYHGARAAKPSFNVTLARDYDPAAGIADIYPQEITRVLLNLMSNGFYATEKKAEGAVPGYAPTLSVATRDRGDSVEIRVRDNGTGIPESVKAKMFDPFFTTKPAGEGTGLGLSLSHDIVVKQHGGTVDVATEPGAFTEFTIVLPRRGTEVAEPVTAPTPAFAAEPKSQP</sequence>
<dbReference type="InterPro" id="IPR005467">
    <property type="entry name" value="His_kinase_dom"/>
</dbReference>
<evidence type="ECO:0000256" key="6">
    <source>
        <dbReference type="ARBA" id="ARBA00022679"/>
    </source>
</evidence>
<dbReference type="Gene3D" id="6.10.340.10">
    <property type="match status" value="1"/>
</dbReference>
<evidence type="ECO:0000259" key="15">
    <source>
        <dbReference type="PROSITE" id="PS50885"/>
    </source>
</evidence>
<evidence type="ECO:0000256" key="9">
    <source>
        <dbReference type="ARBA" id="ARBA00022989"/>
    </source>
</evidence>
<evidence type="ECO:0000256" key="8">
    <source>
        <dbReference type="ARBA" id="ARBA00022777"/>
    </source>
</evidence>
<dbReference type="InterPro" id="IPR036097">
    <property type="entry name" value="HisK_dim/P_sf"/>
</dbReference>
<dbReference type="CDD" id="cd06225">
    <property type="entry name" value="HAMP"/>
    <property type="match status" value="1"/>
</dbReference>
<comment type="subcellular location">
    <subcellularLocation>
        <location evidence="2">Cell membrane</location>
        <topology evidence="2">Multi-pass membrane protein</topology>
    </subcellularLocation>
</comment>
<keyword evidence="7 13" id="KW-0812">Transmembrane</keyword>
<feature type="domain" description="HAMP" evidence="15">
    <location>
        <begin position="320"/>
        <end position="372"/>
    </location>
</feature>
<evidence type="ECO:0000256" key="4">
    <source>
        <dbReference type="ARBA" id="ARBA00022475"/>
    </source>
</evidence>
<dbReference type="Gene3D" id="3.30.450.20">
    <property type="entry name" value="PAS domain"/>
    <property type="match status" value="1"/>
</dbReference>